<reference evidence="2 3" key="1">
    <citation type="journal article" date="2015" name="Genome Announc.">
        <title>Draft Genome Sequence of Brevibacillus brevis DZQ7, a Plant Growth-Promoting Rhizobacterium with Broad-Spectrum Antimicrobial Activity.</title>
        <authorList>
            <person name="Hou Q."/>
            <person name="Wang C."/>
            <person name="Hou X."/>
            <person name="Xia Z."/>
            <person name="Ye J."/>
            <person name="Liu K."/>
            <person name="Liu H."/>
            <person name="Wang J."/>
            <person name="Guo H."/>
            <person name="Yu X."/>
            <person name="Yang Y."/>
            <person name="Du B."/>
            <person name="Ding Y."/>
        </authorList>
    </citation>
    <scope>NUCLEOTIDE SEQUENCE [LARGE SCALE GENOMIC DNA]</scope>
    <source>
        <strain evidence="2 3">DZQ7</strain>
    </source>
</reference>
<feature type="transmembrane region" description="Helical" evidence="1">
    <location>
        <begin position="136"/>
        <end position="159"/>
    </location>
</feature>
<evidence type="ECO:0000256" key="1">
    <source>
        <dbReference type="SAM" id="Phobius"/>
    </source>
</evidence>
<name>A0A2Z4MKY6_BREBE</name>
<sequence length="168" mass="19132">MAYRLSQKKKSFLVAIHVIAVASWIGGTLGMMLFGFYLQNAANGEQLAYTLVNMEVIDENLLKYPALLSLLTGIMLSVWTQWGLVKHYWVMVKLVLTIMTILIGIFFLNDWTASLAEMVEKMGFSTLQNPDFQNTWLSIIITASFNLLCLVLMVFLTYFKPFGKTKKK</sequence>
<dbReference type="AlphaFoldDB" id="A0A2Z4MKY6"/>
<protein>
    <submittedName>
        <fullName evidence="2">DUF2269 family protein</fullName>
    </submittedName>
</protein>
<keyword evidence="1" id="KW-0472">Membrane</keyword>
<evidence type="ECO:0000313" key="3">
    <source>
        <dbReference type="Proteomes" id="UP000036061"/>
    </source>
</evidence>
<feature type="transmembrane region" description="Helical" evidence="1">
    <location>
        <begin position="12"/>
        <end position="38"/>
    </location>
</feature>
<dbReference type="RefSeq" id="WP_048033714.1">
    <property type="nucleotide sequence ID" value="NZ_CP030117.1"/>
</dbReference>
<feature type="transmembrane region" description="Helical" evidence="1">
    <location>
        <begin position="64"/>
        <end position="82"/>
    </location>
</feature>
<feature type="transmembrane region" description="Helical" evidence="1">
    <location>
        <begin position="94"/>
        <end position="116"/>
    </location>
</feature>
<dbReference type="EMBL" id="CP030117">
    <property type="protein sequence ID" value="AWX57124.1"/>
    <property type="molecule type" value="Genomic_DNA"/>
</dbReference>
<proteinExistence type="predicted"/>
<gene>
    <name evidence="2" type="ORF">AB432_019625</name>
</gene>
<dbReference type="Proteomes" id="UP000036061">
    <property type="component" value="Chromosome"/>
</dbReference>
<keyword evidence="1" id="KW-0812">Transmembrane</keyword>
<keyword evidence="1" id="KW-1133">Transmembrane helix</keyword>
<accession>A0A2Z4MKY6</accession>
<organism evidence="2 3">
    <name type="scientific">Brevibacillus brevis</name>
    <name type="common">Bacillus brevis</name>
    <dbReference type="NCBI Taxonomy" id="1393"/>
    <lineage>
        <taxon>Bacteria</taxon>
        <taxon>Bacillati</taxon>
        <taxon>Bacillota</taxon>
        <taxon>Bacilli</taxon>
        <taxon>Bacillales</taxon>
        <taxon>Paenibacillaceae</taxon>
        <taxon>Brevibacillus</taxon>
    </lineage>
</organism>
<evidence type="ECO:0000313" key="2">
    <source>
        <dbReference type="EMBL" id="AWX57124.1"/>
    </source>
</evidence>